<dbReference type="EMBL" id="FONY01000051">
    <property type="protein sequence ID" value="SFF53686.1"/>
    <property type="molecule type" value="Genomic_DNA"/>
</dbReference>
<dbReference type="Proteomes" id="UP000199513">
    <property type="component" value="Unassembled WGS sequence"/>
</dbReference>
<accession>A0A1I2JLL6</accession>
<organism evidence="1 2">
    <name type="scientific">Thermoflexibacter ruber</name>
    <dbReference type="NCBI Taxonomy" id="1003"/>
    <lineage>
        <taxon>Bacteria</taxon>
        <taxon>Pseudomonadati</taxon>
        <taxon>Bacteroidota</taxon>
        <taxon>Cytophagia</taxon>
        <taxon>Cytophagales</taxon>
        <taxon>Thermoflexibacteraceae</taxon>
        <taxon>Thermoflexibacter</taxon>
    </lineage>
</organism>
<dbReference type="STRING" id="1003.SAMN04488541_10517"/>
<sequence>MSFTFFDMNNLQVTSNSERIELKNEGGYVYLMIEADKENNWLYYKWRGFLLMEELKKGYNKILEVLESQKLQRALADHANIVGPWNEANEWLVNEWTPRANKLGLKYLAINTAGDLFSNISLELFLINNKNSYYTTQVFDTLEEAKSWLRKVS</sequence>
<evidence type="ECO:0000313" key="1">
    <source>
        <dbReference type="EMBL" id="SFF53686.1"/>
    </source>
</evidence>
<keyword evidence="2" id="KW-1185">Reference proteome</keyword>
<dbReference type="AlphaFoldDB" id="A0A1I2JLL6"/>
<evidence type="ECO:0008006" key="3">
    <source>
        <dbReference type="Google" id="ProtNLM"/>
    </source>
</evidence>
<evidence type="ECO:0000313" key="2">
    <source>
        <dbReference type="Proteomes" id="UP000199513"/>
    </source>
</evidence>
<proteinExistence type="predicted"/>
<name>A0A1I2JLL6_9BACT</name>
<protein>
    <recommendedName>
        <fullName evidence="3">SpoIIAA-like</fullName>
    </recommendedName>
</protein>
<reference evidence="2" key="1">
    <citation type="submission" date="2016-10" db="EMBL/GenBank/DDBJ databases">
        <authorList>
            <person name="Varghese N."/>
            <person name="Submissions S."/>
        </authorList>
    </citation>
    <scope>NUCLEOTIDE SEQUENCE [LARGE SCALE GENOMIC DNA]</scope>
    <source>
        <strain>GEY</strain>
        <strain evidence="2">DSM 9560</strain>
    </source>
</reference>
<gene>
    <name evidence="1" type="ORF">SAMN04488541_10517</name>
</gene>